<dbReference type="InterPro" id="IPR044691">
    <property type="entry name" value="DCC1_Trx"/>
</dbReference>
<dbReference type="RefSeq" id="WP_185672127.1">
    <property type="nucleotide sequence ID" value="NZ_JACJVP010000045.1"/>
</dbReference>
<dbReference type="AlphaFoldDB" id="A0A7X0RV53"/>
<evidence type="ECO:0000313" key="1">
    <source>
        <dbReference type="EMBL" id="MBB6674264.1"/>
    </source>
</evidence>
<dbReference type="PANTHER" id="PTHR34290:SF2">
    <property type="entry name" value="OS04G0668800 PROTEIN"/>
    <property type="match status" value="1"/>
</dbReference>
<dbReference type="GO" id="GO:0015035">
    <property type="term" value="F:protein-disulfide reductase activity"/>
    <property type="evidence" value="ECO:0007669"/>
    <property type="project" value="InterPro"/>
</dbReference>
<accession>A0A7X0RV53</accession>
<name>A0A7X0RV53_9BACL</name>
<gene>
    <name evidence="1" type="ORF">H7C19_26625</name>
</gene>
<proteinExistence type="predicted"/>
<reference evidence="1 2" key="1">
    <citation type="submission" date="2020-08" db="EMBL/GenBank/DDBJ databases">
        <title>Cohnella phylogeny.</title>
        <authorList>
            <person name="Dunlap C."/>
        </authorList>
    </citation>
    <scope>NUCLEOTIDE SEQUENCE [LARGE SCALE GENOMIC DNA]</scope>
    <source>
        <strain evidence="1 2">DSM 28246</strain>
    </source>
</reference>
<dbReference type="PANTHER" id="PTHR34290">
    <property type="entry name" value="SI:CH73-390P7.2"/>
    <property type="match status" value="1"/>
</dbReference>
<dbReference type="Proteomes" id="UP000547209">
    <property type="component" value="Unassembled WGS sequence"/>
</dbReference>
<protein>
    <submittedName>
        <fullName evidence="1">DUF393 domain-containing protein</fullName>
    </submittedName>
</protein>
<evidence type="ECO:0000313" key="2">
    <source>
        <dbReference type="Proteomes" id="UP000547209"/>
    </source>
</evidence>
<comment type="caution">
    <text evidence="1">The sequence shown here is derived from an EMBL/GenBank/DDBJ whole genome shotgun (WGS) entry which is preliminary data.</text>
</comment>
<dbReference type="InterPro" id="IPR007263">
    <property type="entry name" value="DCC1-like"/>
</dbReference>
<dbReference type="Pfam" id="PF04134">
    <property type="entry name" value="DCC1-like"/>
    <property type="match status" value="1"/>
</dbReference>
<organism evidence="1 2">
    <name type="scientific">Cohnella nanjingensis</name>
    <dbReference type="NCBI Taxonomy" id="1387779"/>
    <lineage>
        <taxon>Bacteria</taxon>
        <taxon>Bacillati</taxon>
        <taxon>Bacillota</taxon>
        <taxon>Bacilli</taxon>
        <taxon>Bacillales</taxon>
        <taxon>Paenibacillaceae</taxon>
        <taxon>Cohnella</taxon>
    </lineage>
</organism>
<keyword evidence="2" id="KW-1185">Reference proteome</keyword>
<sequence length="151" mass="16566">MRPEGAARRSELTVVYDGECNLCLATVAKLKRLRTNSEIRYVTLQSLADGSTAAWPAIADVPEDRLAAQLHVTDEAGGVYGGSEAVMRLLRDVPSLRWLGVLGSLPGMRNVSRALYKRIARYRYRLFGKTPTCADGVCRPPETKRNDGGNT</sequence>
<dbReference type="EMBL" id="JACJVP010000045">
    <property type="protein sequence ID" value="MBB6674264.1"/>
    <property type="molecule type" value="Genomic_DNA"/>
</dbReference>